<gene>
    <name evidence="3" type="primary">MRX1_1</name>
    <name evidence="3" type="ORF">GRS66_001415</name>
</gene>
<name>A0A6C1DQ71_SACPS</name>
<comment type="subcellular location">
    <subcellularLocation>
        <location evidence="1">Mitochondrion</location>
    </subcellularLocation>
</comment>
<feature type="region of interest" description="Disordered" evidence="2">
    <location>
        <begin position="1"/>
        <end position="24"/>
    </location>
</feature>
<accession>A0A6C1DQ71</accession>
<sequence>MGLKITKGQLRTKDLNQSSSKSSQSSRIGVDTCIFTRMLPRINTAINLTEHLLRRSFHSLTNLQKTQVKERLHELERHGFILNKTSKQLERINSKKRRQLKKLQKTAYPKDQAFHILRKFHKINNEALADTKLGPTSQSDLKVLSLTKDKRLFYTILGVNGEQLRDSKLIANDVQKFLKRGQLEKAVFLARLAKKKGVVGMNLIMKYYFEVVQSQQSAVDIFNWRKKWGVPIDQHSITILFNGLSKQENLVSKKYGELVLKTIDSLCDKNELTEIEYNTALAALINCTDETLVFKLLNKKCPGLKKDSITYTLMIRSCTRIADEKRFMVVLNDLMNKIPDYCVDSKLLFEYCEVICSQKSPKIEKQGMGLWALCEYFQFDKTIFKKYLTQSDFPTLVPLSHWNINKPFPLNKHVVGLFMNYCLKNKEYDLAMEIFKTLEAQNNQMLDQSIYHKYMETVITTRPITCGDECLDIYERVASSAQISITRRMLILVYNAFQRQSLKAVINKDASNAEATLHKIRGFIDSVEATYSSKLNGKVYRFNSWKFLFPIVKNLNMNDKVSTVELKSILDEYLKSLLNGELGKEFKASIEDKRFVTLEGIRLVKVLTERIKLPSLDSEEIASLKGTERKKFLARRHLLRLKQILLEDLADIEGNSRRKGDSENTSTSEERIMEDLAELILETSYDKF</sequence>
<keyword evidence="4" id="KW-1185">Reference proteome</keyword>
<organism evidence="3 4">
    <name type="scientific">Saccharomyces pastorianus</name>
    <name type="common">Lager yeast</name>
    <name type="synonym">Saccharomyces cerevisiae x Saccharomyces eubayanus</name>
    <dbReference type="NCBI Taxonomy" id="27292"/>
    <lineage>
        <taxon>Eukaryota</taxon>
        <taxon>Fungi</taxon>
        <taxon>Dikarya</taxon>
        <taxon>Ascomycota</taxon>
        <taxon>Saccharomycotina</taxon>
        <taxon>Saccharomycetes</taxon>
        <taxon>Saccharomycetales</taxon>
        <taxon>Saccharomycetaceae</taxon>
        <taxon>Saccharomyces</taxon>
    </lineage>
</organism>
<dbReference type="GO" id="GO:0005739">
    <property type="term" value="C:mitochondrion"/>
    <property type="evidence" value="ECO:0007669"/>
    <property type="project" value="UniProtKB-SubCell"/>
</dbReference>
<dbReference type="Gene3D" id="1.25.40.10">
    <property type="entry name" value="Tetratricopeptide repeat domain"/>
    <property type="match status" value="1"/>
</dbReference>
<evidence type="ECO:0000313" key="4">
    <source>
        <dbReference type="Proteomes" id="UP000501346"/>
    </source>
</evidence>
<dbReference type="OrthoDB" id="185373at2759"/>
<reference evidence="3 4" key="1">
    <citation type="journal article" date="2019" name="BMC Genomics">
        <title>Chromosome level assembly and comparative genome analysis confirm lager-brewing yeasts originated from a single hybridization.</title>
        <authorList>
            <person name="Salazar A.N."/>
            <person name="Gorter de Vries A.R."/>
            <person name="van den Broek M."/>
            <person name="Brouwers N."/>
            <person name="de la Torre Cortes P."/>
            <person name="Kuijpers N.G.A."/>
            <person name="Daran J.G."/>
            <person name="Abeel T."/>
        </authorList>
    </citation>
    <scope>NUCLEOTIDE SEQUENCE [LARGE SCALE GENOMIC DNA]</scope>
    <source>
        <strain evidence="3 4">CBS 1483</strain>
    </source>
</reference>
<proteinExistence type="predicted"/>
<dbReference type="Proteomes" id="UP000501346">
    <property type="component" value="Chromosome ScV"/>
</dbReference>
<protein>
    <submittedName>
        <fullName evidence="3">Mitochondrial ribosome associating protein</fullName>
    </submittedName>
</protein>
<evidence type="ECO:0000256" key="2">
    <source>
        <dbReference type="SAM" id="MobiDB-lite"/>
    </source>
</evidence>
<dbReference type="AlphaFoldDB" id="A0A6C1DQ71"/>
<dbReference type="Pfam" id="PF13041">
    <property type="entry name" value="PPR_2"/>
    <property type="match status" value="1"/>
</dbReference>
<dbReference type="EMBL" id="CP048986">
    <property type="protein sequence ID" value="QID79172.1"/>
    <property type="molecule type" value="Genomic_DNA"/>
</dbReference>
<dbReference type="InterPro" id="IPR002885">
    <property type="entry name" value="PPR_rpt"/>
</dbReference>
<evidence type="ECO:0000256" key="1">
    <source>
        <dbReference type="ARBA" id="ARBA00004173"/>
    </source>
</evidence>
<dbReference type="InterPro" id="IPR011990">
    <property type="entry name" value="TPR-like_helical_dom_sf"/>
</dbReference>
<evidence type="ECO:0000313" key="3">
    <source>
        <dbReference type="EMBL" id="QID79172.1"/>
    </source>
</evidence>